<evidence type="ECO:0000256" key="1">
    <source>
        <dbReference type="ARBA" id="ARBA00002190"/>
    </source>
</evidence>
<evidence type="ECO:0000256" key="4">
    <source>
        <dbReference type="ARBA" id="ARBA00023125"/>
    </source>
</evidence>
<evidence type="ECO:0000256" key="2">
    <source>
        <dbReference type="ARBA" id="ARBA00010961"/>
    </source>
</evidence>
<name>A0ABQ4FF94_9ACTN</name>
<comment type="caution">
    <text evidence="6">The sequence shown here is derived from an EMBL/GenBank/DDBJ whole genome shotgun (WGS) entry which is preliminary data.</text>
</comment>
<comment type="function">
    <text evidence="1">Required for the transposition of the insertion element.</text>
</comment>
<evidence type="ECO:0000256" key="3">
    <source>
        <dbReference type="ARBA" id="ARBA00022578"/>
    </source>
</evidence>
<evidence type="ECO:0000313" key="7">
    <source>
        <dbReference type="Proteomes" id="UP000651728"/>
    </source>
</evidence>
<keyword evidence="3" id="KW-0815">Transposition</keyword>
<keyword evidence="4" id="KW-0238">DNA-binding</keyword>
<dbReference type="Pfam" id="PF00872">
    <property type="entry name" value="Transposase_mut"/>
    <property type="match status" value="1"/>
</dbReference>
<keyword evidence="7" id="KW-1185">Reference proteome</keyword>
<sequence length="116" mass="12589">MAAELDELVVSFWSRPLDGGPYTFVRIETLKQKVCEGGRTINVLCLIATGVNADDSGRSSDWTSSPPRTGLAGVLLVTSDCHAGLRDVIAATPARCRLAVRCTDEVWAPEGRQTWR</sequence>
<evidence type="ECO:0000313" key="6">
    <source>
        <dbReference type="EMBL" id="GIH33423.1"/>
    </source>
</evidence>
<accession>A0ABQ4FF94</accession>
<dbReference type="EMBL" id="BOOB01000025">
    <property type="protein sequence ID" value="GIH33423.1"/>
    <property type="molecule type" value="Genomic_DNA"/>
</dbReference>
<comment type="similarity">
    <text evidence="2">Belongs to the transposase mutator family.</text>
</comment>
<gene>
    <name evidence="6" type="ORF">Mam01_35870</name>
</gene>
<reference evidence="6 7" key="1">
    <citation type="submission" date="2021-01" db="EMBL/GenBank/DDBJ databases">
        <title>Whole genome shotgun sequence of Microbispora amethystogenes NBRC 101907.</title>
        <authorList>
            <person name="Komaki H."/>
            <person name="Tamura T."/>
        </authorList>
    </citation>
    <scope>NUCLEOTIDE SEQUENCE [LARGE SCALE GENOMIC DNA]</scope>
    <source>
        <strain evidence="6 7">NBRC 101907</strain>
    </source>
</reference>
<proteinExistence type="inferred from homology"/>
<dbReference type="InterPro" id="IPR001207">
    <property type="entry name" value="Transposase_mutator"/>
</dbReference>
<dbReference type="Proteomes" id="UP000651728">
    <property type="component" value="Unassembled WGS sequence"/>
</dbReference>
<evidence type="ECO:0000256" key="5">
    <source>
        <dbReference type="ARBA" id="ARBA00023172"/>
    </source>
</evidence>
<protein>
    <submittedName>
        <fullName evidence="6">Uncharacterized protein</fullName>
    </submittedName>
</protein>
<keyword evidence="5" id="KW-0233">DNA recombination</keyword>
<organism evidence="6 7">
    <name type="scientific">Microbispora amethystogenes</name>
    <dbReference type="NCBI Taxonomy" id="1427754"/>
    <lineage>
        <taxon>Bacteria</taxon>
        <taxon>Bacillati</taxon>
        <taxon>Actinomycetota</taxon>
        <taxon>Actinomycetes</taxon>
        <taxon>Streptosporangiales</taxon>
        <taxon>Streptosporangiaceae</taxon>
        <taxon>Microbispora</taxon>
    </lineage>
</organism>